<dbReference type="GO" id="GO:0008270">
    <property type="term" value="F:zinc ion binding"/>
    <property type="evidence" value="ECO:0007669"/>
    <property type="project" value="UniProtKB-UniRule"/>
</dbReference>
<dbReference type="PANTHER" id="PTHR23076">
    <property type="entry name" value="METALLOPROTEASE M41 FTSH"/>
    <property type="match status" value="1"/>
</dbReference>
<comment type="similarity">
    <text evidence="2 15">In the C-terminal section; belongs to the peptidase M41 family.</text>
</comment>
<evidence type="ECO:0000256" key="15">
    <source>
        <dbReference type="HAMAP-Rule" id="MF_01458"/>
    </source>
</evidence>
<feature type="domain" description="AAA+ ATPase" evidence="18">
    <location>
        <begin position="186"/>
        <end position="325"/>
    </location>
</feature>
<evidence type="ECO:0000256" key="16">
    <source>
        <dbReference type="RuleBase" id="RU003651"/>
    </source>
</evidence>
<dbReference type="PROSITE" id="PS00674">
    <property type="entry name" value="AAA"/>
    <property type="match status" value="1"/>
</dbReference>
<dbReference type="GO" id="GO:0016887">
    <property type="term" value="F:ATP hydrolysis activity"/>
    <property type="evidence" value="ECO:0007669"/>
    <property type="project" value="UniProtKB-UniRule"/>
</dbReference>
<dbReference type="InterPro" id="IPR000642">
    <property type="entry name" value="Peptidase_M41"/>
</dbReference>
<keyword evidence="7 15" id="KW-0547">Nucleotide-binding</keyword>
<evidence type="ECO:0000256" key="9">
    <source>
        <dbReference type="ARBA" id="ARBA00022833"/>
    </source>
</evidence>
<feature type="binding site" evidence="15">
    <location>
        <position position="494"/>
    </location>
    <ligand>
        <name>Zn(2+)</name>
        <dbReference type="ChEBI" id="CHEBI:29105"/>
        <note>catalytic</note>
    </ligand>
</feature>
<dbReference type="Gene3D" id="3.40.50.300">
    <property type="entry name" value="P-loop containing nucleotide triphosphate hydrolases"/>
    <property type="match status" value="1"/>
</dbReference>
<evidence type="ECO:0000256" key="13">
    <source>
        <dbReference type="ARBA" id="ARBA00023136"/>
    </source>
</evidence>
<dbReference type="NCBIfam" id="TIGR01241">
    <property type="entry name" value="FtsH_fam"/>
    <property type="match status" value="1"/>
</dbReference>
<dbReference type="GO" id="GO:0004176">
    <property type="term" value="F:ATP-dependent peptidase activity"/>
    <property type="evidence" value="ECO:0007669"/>
    <property type="project" value="InterPro"/>
</dbReference>
<dbReference type="InterPro" id="IPR005936">
    <property type="entry name" value="FtsH"/>
</dbReference>
<keyword evidence="4 15" id="KW-0645">Protease</keyword>
<feature type="transmembrane region" description="Helical" evidence="15">
    <location>
        <begin position="101"/>
        <end position="122"/>
    </location>
</feature>
<dbReference type="InterPro" id="IPR037219">
    <property type="entry name" value="Peptidase_M41-like"/>
</dbReference>
<dbReference type="PANTHER" id="PTHR23076:SF97">
    <property type="entry name" value="ATP-DEPENDENT ZINC METALLOPROTEASE YME1L1"/>
    <property type="match status" value="1"/>
</dbReference>
<keyword evidence="12 15" id="KW-0482">Metalloprotease</keyword>
<keyword evidence="13 15" id="KW-0472">Membrane</keyword>
<keyword evidence="11 15" id="KW-1133">Transmembrane helix</keyword>
<dbReference type="InterPro" id="IPR011546">
    <property type="entry name" value="Pept_M41_FtsH_extracell"/>
</dbReference>
<dbReference type="SMART" id="SM00382">
    <property type="entry name" value="AAA"/>
    <property type="match status" value="1"/>
</dbReference>
<dbReference type="PATRIC" id="fig|134287.3.peg.558"/>
<dbReference type="Proteomes" id="UP000003937">
    <property type="component" value="Chromosome"/>
</dbReference>
<evidence type="ECO:0000256" key="1">
    <source>
        <dbReference type="ARBA" id="ARBA00004370"/>
    </source>
</evidence>
<dbReference type="Gene3D" id="3.30.720.210">
    <property type="match status" value="1"/>
</dbReference>
<dbReference type="InterPro" id="IPR041569">
    <property type="entry name" value="AAA_lid_3"/>
</dbReference>
<comment type="function">
    <text evidence="15">Acts as a processive, ATP-dependent zinc metallopeptidase for both cytoplasmic and membrane proteins. Plays a role in the quality control of integral membrane proteins.</text>
</comment>
<dbReference type="EC" id="3.4.24.-" evidence="15"/>
<evidence type="ECO:0000256" key="11">
    <source>
        <dbReference type="ARBA" id="ARBA00022989"/>
    </source>
</evidence>
<evidence type="ECO:0000256" key="8">
    <source>
        <dbReference type="ARBA" id="ARBA00022801"/>
    </source>
</evidence>
<dbReference type="SUPFAM" id="SSF52540">
    <property type="entry name" value="P-loop containing nucleoside triphosphate hydrolases"/>
    <property type="match status" value="1"/>
</dbReference>
<dbReference type="InterPro" id="IPR003959">
    <property type="entry name" value="ATPase_AAA_core"/>
</dbReference>
<comment type="similarity">
    <text evidence="14 15">In the central section; belongs to the AAA ATPase family.</text>
</comment>
<keyword evidence="8 15" id="KW-0378">Hydrolase</keyword>
<evidence type="ECO:0000256" key="10">
    <source>
        <dbReference type="ARBA" id="ARBA00022840"/>
    </source>
</evidence>
<dbReference type="Pfam" id="PF17862">
    <property type="entry name" value="AAA_lid_3"/>
    <property type="match status" value="1"/>
</dbReference>
<comment type="similarity">
    <text evidence="16">Belongs to the AAA ATPase family.</text>
</comment>
<feature type="binding site" evidence="15">
    <location>
        <position position="416"/>
    </location>
    <ligand>
        <name>Zn(2+)</name>
        <dbReference type="ChEBI" id="CHEBI:29105"/>
        <note>catalytic</note>
    </ligand>
</feature>
<dbReference type="HAMAP" id="MF_01458">
    <property type="entry name" value="FtsH"/>
    <property type="match status" value="1"/>
</dbReference>
<evidence type="ECO:0000256" key="4">
    <source>
        <dbReference type="ARBA" id="ARBA00022670"/>
    </source>
</evidence>
<evidence type="ECO:0000313" key="19">
    <source>
        <dbReference type="EMBL" id="AFP85872.1"/>
    </source>
</evidence>
<evidence type="ECO:0000256" key="17">
    <source>
        <dbReference type="SAM" id="MobiDB-lite"/>
    </source>
</evidence>
<reference evidence="19 20" key="1">
    <citation type="journal article" date="2012" name="Mol. Biol. Evol.">
        <title>Genome reduction and co-evolution between the primary and secondary bacterial symbionts of psyllids.</title>
        <authorList>
            <person name="Sloan D.B."/>
            <person name="Moran N.A."/>
        </authorList>
    </citation>
    <scope>NUCLEOTIDE SEQUENCE [LARGE SCALE GENOMIC DNA]</scope>
    <source>
        <strain evidence="19">Hcub_S</strain>
    </source>
</reference>
<comment type="subcellular location">
    <subcellularLocation>
        <location evidence="15">Cell membrane</location>
        <topology evidence="15">Multi-pass membrane protein</topology>
        <orientation evidence="15">Cytoplasmic side</orientation>
    </subcellularLocation>
    <subcellularLocation>
        <location evidence="1">Membrane</location>
    </subcellularLocation>
</comment>
<dbReference type="CDD" id="cd19501">
    <property type="entry name" value="RecA-like_FtsH"/>
    <property type="match status" value="1"/>
</dbReference>
<dbReference type="InterPro" id="IPR003593">
    <property type="entry name" value="AAA+_ATPase"/>
</dbReference>
<dbReference type="SUPFAM" id="SSF140990">
    <property type="entry name" value="FtsH protease domain-like"/>
    <property type="match status" value="1"/>
</dbReference>
<dbReference type="AlphaFoldDB" id="J7GT06"/>
<comment type="cofactor">
    <cofactor evidence="15">
        <name>Zn(2+)</name>
        <dbReference type="ChEBI" id="CHEBI:29105"/>
    </cofactor>
    <text evidence="15">Binds 1 zinc ion per subunit.</text>
</comment>
<dbReference type="KEGG" id="sehc:A35E_00587"/>
<protein>
    <recommendedName>
        <fullName evidence="15">ATP-dependent zinc metalloprotease FtsH</fullName>
        <ecNumber evidence="15">3.4.24.-</ecNumber>
    </recommendedName>
</protein>
<evidence type="ECO:0000256" key="2">
    <source>
        <dbReference type="ARBA" id="ARBA00010044"/>
    </source>
</evidence>
<dbReference type="GO" id="GO:0004222">
    <property type="term" value="F:metalloendopeptidase activity"/>
    <property type="evidence" value="ECO:0007669"/>
    <property type="project" value="InterPro"/>
</dbReference>
<dbReference type="Pfam" id="PF01434">
    <property type="entry name" value="Peptidase_M41"/>
    <property type="match status" value="1"/>
</dbReference>
<dbReference type="GO" id="GO:0005524">
    <property type="term" value="F:ATP binding"/>
    <property type="evidence" value="ECO:0007669"/>
    <property type="project" value="UniProtKB-UniRule"/>
</dbReference>
<accession>J7GT06</accession>
<dbReference type="Gene3D" id="1.20.58.760">
    <property type="entry name" value="Peptidase M41"/>
    <property type="match status" value="1"/>
</dbReference>
<evidence type="ECO:0000313" key="20">
    <source>
        <dbReference type="Proteomes" id="UP000003937"/>
    </source>
</evidence>
<dbReference type="FunFam" id="3.30.720.210:FF:000001">
    <property type="entry name" value="ATP-dependent zinc metalloprotease FtsH"/>
    <property type="match status" value="1"/>
</dbReference>
<organism evidence="19 20">
    <name type="scientific">secondary endosymbiont of Heteropsylla cubana</name>
    <dbReference type="NCBI Taxonomy" id="134287"/>
    <lineage>
        <taxon>Bacteria</taxon>
        <taxon>Pseudomonadati</taxon>
        <taxon>Pseudomonadota</taxon>
        <taxon>Gammaproteobacteria</taxon>
        <taxon>Enterobacterales</taxon>
        <taxon>Enterobacteriaceae</taxon>
        <taxon>aphid secondary symbionts</taxon>
    </lineage>
</organism>
<dbReference type="Pfam" id="PF06480">
    <property type="entry name" value="FtsH_ext"/>
    <property type="match status" value="1"/>
</dbReference>
<dbReference type="FunFam" id="1.10.8.60:FF:000001">
    <property type="entry name" value="ATP-dependent zinc metalloprotease FtsH"/>
    <property type="match status" value="1"/>
</dbReference>
<evidence type="ECO:0000256" key="5">
    <source>
        <dbReference type="ARBA" id="ARBA00022692"/>
    </source>
</evidence>
<proteinExistence type="inferred from homology"/>
<comment type="subunit">
    <text evidence="15">Homohexamer.</text>
</comment>
<dbReference type="InterPro" id="IPR003960">
    <property type="entry name" value="ATPase_AAA_CS"/>
</dbReference>
<dbReference type="HOGENOM" id="CLU_000688_16_2_6"/>
<dbReference type="GO" id="GO:0030163">
    <property type="term" value="P:protein catabolic process"/>
    <property type="evidence" value="ECO:0007669"/>
    <property type="project" value="UniProtKB-UniRule"/>
</dbReference>
<dbReference type="Pfam" id="PF00004">
    <property type="entry name" value="AAA"/>
    <property type="match status" value="1"/>
</dbReference>
<evidence type="ECO:0000256" key="6">
    <source>
        <dbReference type="ARBA" id="ARBA00022723"/>
    </source>
</evidence>
<evidence type="ECO:0000256" key="3">
    <source>
        <dbReference type="ARBA" id="ARBA00022475"/>
    </source>
</evidence>
<dbReference type="GO" id="GO:0006508">
    <property type="term" value="P:proteolysis"/>
    <property type="evidence" value="ECO:0007669"/>
    <property type="project" value="UniProtKB-KW"/>
</dbReference>
<feature type="binding site" evidence="15">
    <location>
        <position position="420"/>
    </location>
    <ligand>
        <name>Zn(2+)</name>
        <dbReference type="ChEBI" id="CHEBI:29105"/>
        <note>catalytic</note>
    </ligand>
</feature>
<dbReference type="FunFam" id="3.40.50.300:FF:000001">
    <property type="entry name" value="ATP-dependent zinc metalloprotease FtsH"/>
    <property type="match status" value="1"/>
</dbReference>
<evidence type="ECO:0000256" key="12">
    <source>
        <dbReference type="ARBA" id="ARBA00023049"/>
    </source>
</evidence>
<sequence precursor="true">MSDMAKNLILWLVIAVVLMSAFQSFGPSESNKHKVDYSTFMYELNQDKVREAHINGREITVIKKDSNRYTTYIPVNDPKLLDILLTKNVKVVGKPPEEPSLLASIFISWFPMLLLIGVWIFFMRQMQGGGKGAMSFGKSKARMLSEEEIQTTFSDVAGCDEAKEEVSELVEYLREPSRFQKLGGKIPKGVLMVGPPGTGKTLLAKAIAGEAKVPFFTISGSDFVEMFVGVGASRVRDMFEQAKKTAPCIIFIDEIDAVGRQRGAGLGGGHDEREQTLNQMLVEMDGFEGNEGITVIAATNRPDVLDPALLRPGRFDRQVVVDLPDVRGREQILKIQMRHVPLAPDMDASILSRGTPGFSGADLANMVNEAALCAARSKKCVVSMLEFEKAKDKIMMGTERRSMVMTEEQKESTAYHEAGHAIIGRLVPEHDPVHKVTIIPRGRALGVTFFLPVGDAISTSRQKLESQISTLYAGRLAEELVYGPEKVSTGSSNDIKVATAIARNMITQWGFSDKLGPLLYAEETGEVFLGRSVAKAKHISDDTARIIDQEVKSLVERNYIRARKLLIDNLDILHAMKDALIKYETIDARQIDDLMKRNAIRSPIGWNDTFSKKVDNDDSTPQSPILVDKDHTSSPITTMPECRYR</sequence>
<dbReference type="STRING" id="134287.A35E_00587"/>
<feature type="binding site" evidence="15">
    <location>
        <begin position="194"/>
        <end position="201"/>
    </location>
    <ligand>
        <name>ATP</name>
        <dbReference type="ChEBI" id="CHEBI:30616"/>
    </ligand>
</feature>
<keyword evidence="5 15" id="KW-0812">Transmembrane</keyword>
<keyword evidence="9 15" id="KW-0862">Zinc</keyword>
<keyword evidence="6 15" id="KW-0479">Metal-binding</keyword>
<keyword evidence="10 15" id="KW-0067">ATP-binding</keyword>
<feature type="active site" evidence="15">
    <location>
        <position position="417"/>
    </location>
</feature>
<gene>
    <name evidence="15" type="primary">ftsH</name>
    <name evidence="19" type="ORF">A35E_00587</name>
</gene>
<evidence type="ECO:0000256" key="7">
    <source>
        <dbReference type="ARBA" id="ARBA00022741"/>
    </source>
</evidence>
<evidence type="ECO:0000259" key="18">
    <source>
        <dbReference type="SMART" id="SM00382"/>
    </source>
</evidence>
<dbReference type="NCBIfam" id="NF008004">
    <property type="entry name" value="PRK10733.1"/>
    <property type="match status" value="1"/>
</dbReference>
<dbReference type="GO" id="GO:0005886">
    <property type="term" value="C:plasma membrane"/>
    <property type="evidence" value="ECO:0007669"/>
    <property type="project" value="UniProtKB-SubCell"/>
</dbReference>
<dbReference type="Gene3D" id="1.10.8.60">
    <property type="match status" value="1"/>
</dbReference>
<keyword evidence="20" id="KW-1185">Reference proteome</keyword>
<dbReference type="FunFam" id="1.20.58.760:FF:000001">
    <property type="entry name" value="ATP-dependent zinc metalloprotease FtsH"/>
    <property type="match status" value="1"/>
</dbReference>
<comment type="caution">
    <text evidence="15">Lacks conserved residue(s) required for the propagation of feature annotation.</text>
</comment>
<dbReference type="EMBL" id="CP003547">
    <property type="protein sequence ID" value="AFP85872.1"/>
    <property type="molecule type" value="Genomic_DNA"/>
</dbReference>
<evidence type="ECO:0000256" key="14">
    <source>
        <dbReference type="ARBA" id="ARBA00061570"/>
    </source>
</evidence>
<dbReference type="InterPro" id="IPR027417">
    <property type="entry name" value="P-loop_NTPase"/>
</dbReference>
<keyword evidence="3 15" id="KW-1003">Cell membrane</keyword>
<feature type="region of interest" description="Disordered" evidence="17">
    <location>
        <begin position="611"/>
        <end position="645"/>
    </location>
</feature>
<dbReference type="MEROPS" id="M41.001"/>
<name>J7GT06_9ENTR</name>